<comment type="caution">
    <text evidence="2">The sequence shown here is derived from an EMBL/GenBank/DDBJ whole genome shotgun (WGS) entry which is preliminary data.</text>
</comment>
<evidence type="ECO:0000313" key="3">
    <source>
        <dbReference type="Proteomes" id="UP000652761"/>
    </source>
</evidence>
<sequence>LGQFTPPPPRVLGSSQFTSSSPTVAGPSVFTPPAFLAGASTMLEAEDAVSLQKMGVCFYDGTLRESNHRFMHHSDEARSRSV</sequence>
<feature type="non-terminal residue" evidence="2">
    <location>
        <position position="1"/>
    </location>
</feature>
<name>A0A843W7T1_COLES</name>
<proteinExistence type="predicted"/>
<accession>A0A843W7T1</accession>
<feature type="compositionally biased region" description="Pro residues" evidence="1">
    <location>
        <begin position="1"/>
        <end position="10"/>
    </location>
</feature>
<keyword evidence="3" id="KW-1185">Reference proteome</keyword>
<dbReference type="EMBL" id="NMUH01003523">
    <property type="protein sequence ID" value="MQM06032.1"/>
    <property type="molecule type" value="Genomic_DNA"/>
</dbReference>
<feature type="region of interest" description="Disordered" evidence="1">
    <location>
        <begin position="1"/>
        <end position="24"/>
    </location>
</feature>
<dbReference type="Proteomes" id="UP000652761">
    <property type="component" value="Unassembled WGS sequence"/>
</dbReference>
<evidence type="ECO:0000256" key="1">
    <source>
        <dbReference type="SAM" id="MobiDB-lite"/>
    </source>
</evidence>
<gene>
    <name evidence="2" type="ORF">Taro_038851</name>
</gene>
<organism evidence="2 3">
    <name type="scientific">Colocasia esculenta</name>
    <name type="common">Wild taro</name>
    <name type="synonym">Arum esculentum</name>
    <dbReference type="NCBI Taxonomy" id="4460"/>
    <lineage>
        <taxon>Eukaryota</taxon>
        <taxon>Viridiplantae</taxon>
        <taxon>Streptophyta</taxon>
        <taxon>Embryophyta</taxon>
        <taxon>Tracheophyta</taxon>
        <taxon>Spermatophyta</taxon>
        <taxon>Magnoliopsida</taxon>
        <taxon>Liliopsida</taxon>
        <taxon>Araceae</taxon>
        <taxon>Aroideae</taxon>
        <taxon>Colocasieae</taxon>
        <taxon>Colocasia</taxon>
    </lineage>
</organism>
<evidence type="ECO:0000313" key="2">
    <source>
        <dbReference type="EMBL" id="MQM06032.1"/>
    </source>
</evidence>
<protein>
    <submittedName>
        <fullName evidence="2">Uncharacterized protein</fullName>
    </submittedName>
</protein>
<dbReference type="AlphaFoldDB" id="A0A843W7T1"/>
<reference evidence="2" key="1">
    <citation type="submission" date="2017-07" db="EMBL/GenBank/DDBJ databases">
        <title>Taro Niue Genome Assembly and Annotation.</title>
        <authorList>
            <person name="Atibalentja N."/>
            <person name="Keating K."/>
            <person name="Fields C.J."/>
        </authorList>
    </citation>
    <scope>NUCLEOTIDE SEQUENCE</scope>
    <source>
        <strain evidence="2">Niue_2</strain>
        <tissue evidence="2">Leaf</tissue>
    </source>
</reference>
<feature type="compositionally biased region" description="Polar residues" evidence="1">
    <location>
        <begin position="13"/>
        <end position="23"/>
    </location>
</feature>